<gene>
    <name evidence="1" type="ORF">IT779_22685</name>
</gene>
<keyword evidence="2" id="KW-1185">Reference proteome</keyword>
<dbReference type="Proteomes" id="UP000655751">
    <property type="component" value="Unassembled WGS sequence"/>
</dbReference>
<evidence type="ECO:0000313" key="2">
    <source>
        <dbReference type="Proteomes" id="UP000655751"/>
    </source>
</evidence>
<reference evidence="1" key="1">
    <citation type="submission" date="2020-11" db="EMBL/GenBank/DDBJ databases">
        <title>Nocardia NEAU-351.nov., a novel actinomycete isolated from the cow dung.</title>
        <authorList>
            <person name="Zhang X."/>
        </authorList>
    </citation>
    <scope>NUCLEOTIDE SEQUENCE</scope>
    <source>
        <strain evidence="1">NEAU-351</strain>
    </source>
</reference>
<accession>A0A931IEI6</accession>
<name>A0A931IEI6_9NOCA</name>
<protein>
    <submittedName>
        <fullName evidence="1">DUF1298 domain-containing protein</fullName>
    </submittedName>
</protein>
<comment type="caution">
    <text evidence="1">The sequence shown here is derived from an EMBL/GenBank/DDBJ whole genome shotgun (WGS) entry which is preliminary data.</text>
</comment>
<dbReference type="RefSeq" id="WP_196151384.1">
    <property type="nucleotide sequence ID" value="NZ_JADMLG010000009.1"/>
</dbReference>
<evidence type="ECO:0000313" key="1">
    <source>
        <dbReference type="EMBL" id="MBH0779083.1"/>
    </source>
</evidence>
<dbReference type="AlphaFoldDB" id="A0A931IEI6"/>
<dbReference type="EMBL" id="JADMLG010000009">
    <property type="protein sequence ID" value="MBH0779083.1"/>
    <property type="molecule type" value="Genomic_DNA"/>
</dbReference>
<organism evidence="1 2">
    <name type="scientific">Nocardia bovistercoris</name>
    <dbReference type="NCBI Taxonomy" id="2785916"/>
    <lineage>
        <taxon>Bacteria</taxon>
        <taxon>Bacillati</taxon>
        <taxon>Actinomycetota</taxon>
        <taxon>Actinomycetes</taxon>
        <taxon>Mycobacteriales</taxon>
        <taxon>Nocardiaceae</taxon>
        <taxon>Nocardia</taxon>
    </lineage>
</organism>
<proteinExistence type="predicted"/>
<sequence>MIERRLRMSRIAPPDATVYWLSRRTRNDVFLLYGFSDRGVPTSELRKSVVERSARIPDLSVRLRPTPGDLDYPRWIPCEFQAEQFLEHPATRWSEVLDTLAELLDTGVEATVRPWRIHVFRGITEAPRRTDPDEPTTVVALQISHALVDGKRSSAIARTLFAPGDGDRSDGQHETDAWSRWYSVTDATVGLLRYPFRVAQTVVRGVGAFRAQRALAKATAAGSVPEPGPGFPPTILNRAETPEVSGHLIRTIVLDTQALRVEGRTITVLVLTAVSMALAEYLDSRGESVDRLGAQVPVAVPLTSARNGYRSTGVDLHIDEPDLSRRADRIAADLTARRTRAAHPLLGAQDRVTAVTPARTLRNDIDRHILDTPDSITGHTVVSSVDRGPADLEFGGPVLFTGGFPAIGSVMRLTHGVYGLGDTVTVCVHADPGVLPDLDGYVDMLRAALERVRGIAPGGVG</sequence>